<comment type="similarity">
    <text evidence="1">Belongs to the universal ribosomal protein uS11 family.</text>
</comment>
<evidence type="ECO:0000313" key="4">
    <source>
        <dbReference type="EMBL" id="KAH0460744.1"/>
    </source>
</evidence>
<dbReference type="EMBL" id="JAGFBR010000009">
    <property type="protein sequence ID" value="KAH0460744.1"/>
    <property type="molecule type" value="Genomic_DNA"/>
</dbReference>
<keyword evidence="2" id="KW-0689">Ribosomal protein</keyword>
<keyword evidence="3" id="KW-0687">Ribonucleoprotein</keyword>
<evidence type="ECO:0000313" key="5">
    <source>
        <dbReference type="Proteomes" id="UP000775213"/>
    </source>
</evidence>
<dbReference type="GO" id="GO:1990904">
    <property type="term" value="C:ribonucleoprotein complex"/>
    <property type="evidence" value="ECO:0007669"/>
    <property type="project" value="UniProtKB-KW"/>
</dbReference>
<sequence length="85" mass="9394">MLNVKIVVLNALNGGMKVKADRDESSPYADMLATQDVAQRCKELDISALDIKIRAIGGNKTKTPCPVRIDLVQYDMNNMSSRENP</sequence>
<name>A0AAV7GZ28_DENCH</name>
<dbReference type="InterPro" id="IPR036967">
    <property type="entry name" value="Ribosomal_uS11_sf"/>
</dbReference>
<comment type="caution">
    <text evidence="4">The sequence shown here is derived from an EMBL/GenBank/DDBJ whole genome shotgun (WGS) entry which is preliminary data.</text>
</comment>
<dbReference type="SUPFAM" id="SSF53137">
    <property type="entry name" value="Translational machinery components"/>
    <property type="match status" value="1"/>
</dbReference>
<dbReference type="AlphaFoldDB" id="A0AAV7GZ28"/>
<accession>A0AAV7GZ28</accession>
<gene>
    <name evidence="4" type="ORF">IEQ34_008319</name>
</gene>
<dbReference type="Pfam" id="PF00411">
    <property type="entry name" value="Ribosomal_S11"/>
    <property type="match status" value="1"/>
</dbReference>
<keyword evidence="5" id="KW-1185">Reference proteome</keyword>
<dbReference type="Proteomes" id="UP000775213">
    <property type="component" value="Unassembled WGS sequence"/>
</dbReference>
<reference evidence="4 5" key="1">
    <citation type="journal article" date="2021" name="Hortic Res">
        <title>Chromosome-scale assembly of the Dendrobium chrysotoxum genome enhances the understanding of orchid evolution.</title>
        <authorList>
            <person name="Zhang Y."/>
            <person name="Zhang G.Q."/>
            <person name="Zhang D."/>
            <person name="Liu X.D."/>
            <person name="Xu X.Y."/>
            <person name="Sun W.H."/>
            <person name="Yu X."/>
            <person name="Zhu X."/>
            <person name="Wang Z.W."/>
            <person name="Zhao X."/>
            <person name="Zhong W.Y."/>
            <person name="Chen H."/>
            <person name="Yin W.L."/>
            <person name="Huang T."/>
            <person name="Niu S.C."/>
            <person name="Liu Z.J."/>
        </authorList>
    </citation>
    <scope>NUCLEOTIDE SEQUENCE [LARGE SCALE GENOMIC DNA]</scope>
    <source>
        <strain evidence="4">Lindl</strain>
    </source>
</reference>
<dbReference type="GO" id="GO:0005840">
    <property type="term" value="C:ribosome"/>
    <property type="evidence" value="ECO:0007669"/>
    <property type="project" value="UniProtKB-KW"/>
</dbReference>
<evidence type="ECO:0000256" key="2">
    <source>
        <dbReference type="ARBA" id="ARBA00022980"/>
    </source>
</evidence>
<evidence type="ECO:0000256" key="3">
    <source>
        <dbReference type="ARBA" id="ARBA00023274"/>
    </source>
</evidence>
<organism evidence="4 5">
    <name type="scientific">Dendrobium chrysotoxum</name>
    <name type="common">Orchid</name>
    <dbReference type="NCBI Taxonomy" id="161865"/>
    <lineage>
        <taxon>Eukaryota</taxon>
        <taxon>Viridiplantae</taxon>
        <taxon>Streptophyta</taxon>
        <taxon>Embryophyta</taxon>
        <taxon>Tracheophyta</taxon>
        <taxon>Spermatophyta</taxon>
        <taxon>Magnoliopsida</taxon>
        <taxon>Liliopsida</taxon>
        <taxon>Asparagales</taxon>
        <taxon>Orchidaceae</taxon>
        <taxon>Epidendroideae</taxon>
        <taxon>Malaxideae</taxon>
        <taxon>Dendrobiinae</taxon>
        <taxon>Dendrobium</taxon>
    </lineage>
</organism>
<dbReference type="InterPro" id="IPR001971">
    <property type="entry name" value="Ribosomal_uS11"/>
</dbReference>
<dbReference type="Gene3D" id="3.30.420.80">
    <property type="entry name" value="Ribosomal protein S11"/>
    <property type="match status" value="1"/>
</dbReference>
<dbReference type="GO" id="GO:0006412">
    <property type="term" value="P:translation"/>
    <property type="evidence" value="ECO:0007669"/>
    <property type="project" value="InterPro"/>
</dbReference>
<evidence type="ECO:0000256" key="1">
    <source>
        <dbReference type="ARBA" id="ARBA00006194"/>
    </source>
</evidence>
<protein>
    <submittedName>
        <fullName evidence="4">Uncharacterized protein</fullName>
    </submittedName>
</protein>
<dbReference type="GO" id="GO:0003735">
    <property type="term" value="F:structural constituent of ribosome"/>
    <property type="evidence" value="ECO:0007669"/>
    <property type="project" value="InterPro"/>
</dbReference>
<dbReference type="PANTHER" id="PTHR11759">
    <property type="entry name" value="40S RIBOSOMAL PROTEIN S14/30S RIBOSOMAL PROTEIN S11"/>
    <property type="match status" value="1"/>
</dbReference>
<proteinExistence type="inferred from homology"/>